<accession>A0A2P5WFU2</accession>
<dbReference type="AlphaFoldDB" id="A0A2P5WFU2"/>
<proteinExistence type="predicted"/>
<evidence type="ECO:0000313" key="1">
    <source>
        <dbReference type="EMBL" id="PPR89959.1"/>
    </source>
</evidence>
<evidence type="ECO:0000313" key="2">
    <source>
        <dbReference type="Proteomes" id="UP000239757"/>
    </source>
</evidence>
<protein>
    <submittedName>
        <fullName evidence="1">Uncharacterized protein</fullName>
    </submittedName>
</protein>
<sequence>MNWTRGWWWLSRWVLVLWRDIIRNVLVGLLLGRLDEMILGRVGSSALLDHPHAKHARDALWRYLVDEGNGRFLGRGARSLKYLRDGGRTDALERLGLSEVALRAKVCQHFEWEKCMWRVRAYSSFSSLNSSVYKPSVAPNSGTFSWQTNPPRRNWTMLGSS</sequence>
<reference evidence="1 2" key="1">
    <citation type="submission" date="2015-01" db="EMBL/GenBank/DDBJ databases">
        <title>Genome of allotetraploid Gossypium barbadense reveals genomic plasticity and fiber elongation in cotton evolution.</title>
        <authorList>
            <person name="Chen X."/>
            <person name="Liu X."/>
            <person name="Zhao B."/>
            <person name="Zheng H."/>
            <person name="Hu Y."/>
            <person name="Lu G."/>
            <person name="Yang C."/>
            <person name="Chen J."/>
            <person name="Shan C."/>
            <person name="Zhang L."/>
            <person name="Zhou Y."/>
            <person name="Wang L."/>
            <person name="Guo W."/>
            <person name="Bai Y."/>
            <person name="Ruan J."/>
            <person name="Shangguan X."/>
            <person name="Mao Y."/>
            <person name="Jiang J."/>
            <person name="Zhu Y."/>
            <person name="Lei J."/>
            <person name="Kang H."/>
            <person name="Chen S."/>
            <person name="He X."/>
            <person name="Wang R."/>
            <person name="Wang Y."/>
            <person name="Chen J."/>
            <person name="Wang L."/>
            <person name="Yu S."/>
            <person name="Wang B."/>
            <person name="Wei J."/>
            <person name="Song S."/>
            <person name="Lu X."/>
            <person name="Gao Z."/>
            <person name="Gu W."/>
            <person name="Deng X."/>
            <person name="Ma D."/>
            <person name="Wang S."/>
            <person name="Liang W."/>
            <person name="Fang L."/>
            <person name="Cai C."/>
            <person name="Zhu X."/>
            <person name="Zhou B."/>
            <person name="Zhang Y."/>
            <person name="Chen Z."/>
            <person name="Xu S."/>
            <person name="Zhu R."/>
            <person name="Wang S."/>
            <person name="Zhang T."/>
            <person name="Zhao G."/>
        </authorList>
    </citation>
    <scope>NUCLEOTIDE SEQUENCE [LARGE SCALE GENOMIC DNA]</scope>
    <source>
        <strain evidence="2">cv. Xinhai21</strain>
        <tissue evidence="1">Leaf</tissue>
    </source>
</reference>
<organism evidence="1 2">
    <name type="scientific">Gossypium barbadense</name>
    <name type="common">Sea Island cotton</name>
    <name type="synonym">Hibiscus barbadensis</name>
    <dbReference type="NCBI Taxonomy" id="3634"/>
    <lineage>
        <taxon>Eukaryota</taxon>
        <taxon>Viridiplantae</taxon>
        <taxon>Streptophyta</taxon>
        <taxon>Embryophyta</taxon>
        <taxon>Tracheophyta</taxon>
        <taxon>Spermatophyta</taxon>
        <taxon>Magnoliopsida</taxon>
        <taxon>eudicotyledons</taxon>
        <taxon>Gunneridae</taxon>
        <taxon>Pentapetalae</taxon>
        <taxon>rosids</taxon>
        <taxon>malvids</taxon>
        <taxon>Malvales</taxon>
        <taxon>Malvaceae</taxon>
        <taxon>Malvoideae</taxon>
        <taxon>Gossypium</taxon>
    </lineage>
</organism>
<dbReference type="Proteomes" id="UP000239757">
    <property type="component" value="Unassembled WGS sequence"/>
</dbReference>
<dbReference type="EMBL" id="KZ667772">
    <property type="protein sequence ID" value="PPR89959.1"/>
    <property type="molecule type" value="Genomic_DNA"/>
</dbReference>
<gene>
    <name evidence="1" type="ORF">GOBAR_AA30723</name>
</gene>
<name>A0A2P5WFU2_GOSBA</name>